<reference evidence="3 4" key="1">
    <citation type="submission" date="2019-06" db="EMBL/GenBank/DDBJ databases">
        <title>Genome analyses of bacteria isolated from kimchi.</title>
        <authorList>
            <person name="Lee S."/>
            <person name="Ahn S."/>
            <person name="Roh S."/>
        </authorList>
    </citation>
    <scope>NUCLEOTIDE SEQUENCE [LARGE SCALE GENOMIC DNA]</scope>
    <source>
        <strain evidence="3 4">CBA4606</strain>
    </source>
</reference>
<comment type="similarity">
    <text evidence="1 2">Belongs to the BolA/IbaG family.</text>
</comment>
<dbReference type="KEGG" id="paur:FGL86_14730"/>
<accession>A0A5B8ST01</accession>
<dbReference type="Gene3D" id="3.30.300.90">
    <property type="entry name" value="BolA-like"/>
    <property type="match status" value="1"/>
</dbReference>
<dbReference type="EMBL" id="CP042382">
    <property type="protein sequence ID" value="QEA40209.1"/>
    <property type="molecule type" value="Genomic_DNA"/>
</dbReference>
<dbReference type="AlphaFoldDB" id="A0A5B8ST01"/>
<dbReference type="RefSeq" id="WP_147185333.1">
    <property type="nucleotide sequence ID" value="NZ_CP042382.1"/>
</dbReference>
<evidence type="ECO:0000313" key="4">
    <source>
        <dbReference type="Proteomes" id="UP000321272"/>
    </source>
</evidence>
<evidence type="ECO:0000256" key="1">
    <source>
        <dbReference type="ARBA" id="ARBA00005578"/>
    </source>
</evidence>
<dbReference type="PANTHER" id="PTHR46229:SF4">
    <property type="entry name" value="ACID STRESS PROTEIN IBAG"/>
    <property type="match status" value="1"/>
</dbReference>
<dbReference type="Pfam" id="PF01722">
    <property type="entry name" value="BolA"/>
    <property type="match status" value="1"/>
</dbReference>
<dbReference type="PIRSF" id="PIRSF003113">
    <property type="entry name" value="BolA"/>
    <property type="match status" value="1"/>
</dbReference>
<dbReference type="OrthoDB" id="9812890at2"/>
<keyword evidence="4" id="KW-1185">Reference proteome</keyword>
<protein>
    <submittedName>
        <fullName evidence="3">BolA/IbaG family iron-sulfur metabolism protein</fullName>
    </submittedName>
</protein>
<organism evidence="3 4">
    <name type="scientific">Pistricoccus aurantiacus</name>
    <dbReference type="NCBI Taxonomy" id="1883414"/>
    <lineage>
        <taxon>Bacteria</taxon>
        <taxon>Pseudomonadati</taxon>
        <taxon>Pseudomonadota</taxon>
        <taxon>Gammaproteobacteria</taxon>
        <taxon>Oceanospirillales</taxon>
        <taxon>Halomonadaceae</taxon>
        <taxon>Pistricoccus</taxon>
    </lineage>
</organism>
<dbReference type="Proteomes" id="UP000321272">
    <property type="component" value="Chromosome"/>
</dbReference>
<dbReference type="InterPro" id="IPR050961">
    <property type="entry name" value="BolA/IbaG_stress_morph_reg"/>
</dbReference>
<dbReference type="InterPro" id="IPR002634">
    <property type="entry name" value="BolA"/>
</dbReference>
<dbReference type="PANTHER" id="PTHR46229">
    <property type="entry name" value="BOLA TRANSCRIPTION REGULATOR"/>
    <property type="match status" value="1"/>
</dbReference>
<gene>
    <name evidence="3" type="ORF">FGL86_14730</name>
</gene>
<evidence type="ECO:0000313" key="3">
    <source>
        <dbReference type="EMBL" id="QEA40209.1"/>
    </source>
</evidence>
<dbReference type="InterPro" id="IPR036065">
    <property type="entry name" value="BolA-like_sf"/>
</dbReference>
<name>A0A5B8ST01_9GAMM</name>
<sequence>MQSQDVKTLLDERIESCDFHVRGEGCDFQVIAVGEVFASLTPVRRQQFIYEALTNEIASGEIHAVSIKTYTPAQWQTAPENTGS</sequence>
<proteinExistence type="inferred from homology"/>
<dbReference type="SUPFAM" id="SSF82657">
    <property type="entry name" value="BolA-like"/>
    <property type="match status" value="1"/>
</dbReference>
<evidence type="ECO:0000256" key="2">
    <source>
        <dbReference type="RuleBase" id="RU003860"/>
    </source>
</evidence>